<feature type="chain" id="PRO_5026020016" description="AA1-like domain-containing protein" evidence="1">
    <location>
        <begin position="18"/>
        <end position="145"/>
    </location>
</feature>
<name>A0A6G1ICN2_9PLEO</name>
<evidence type="ECO:0000313" key="3">
    <source>
        <dbReference type="Proteomes" id="UP000799291"/>
    </source>
</evidence>
<gene>
    <name evidence="2" type="ORF">K458DRAFT_425062</name>
</gene>
<feature type="signal peptide" evidence="1">
    <location>
        <begin position="1"/>
        <end position="17"/>
    </location>
</feature>
<keyword evidence="1" id="KW-0732">Signal</keyword>
<dbReference type="Proteomes" id="UP000799291">
    <property type="component" value="Unassembled WGS sequence"/>
</dbReference>
<dbReference type="OrthoDB" id="3798738at2759"/>
<proteinExistence type="predicted"/>
<dbReference type="AlphaFoldDB" id="A0A6G1ICN2"/>
<protein>
    <recommendedName>
        <fullName evidence="4">AA1-like domain-containing protein</fullName>
    </recommendedName>
</protein>
<reference evidence="2" key="1">
    <citation type="journal article" date="2020" name="Stud. Mycol.">
        <title>101 Dothideomycetes genomes: a test case for predicting lifestyles and emergence of pathogens.</title>
        <authorList>
            <person name="Haridas S."/>
            <person name="Albert R."/>
            <person name="Binder M."/>
            <person name="Bloem J."/>
            <person name="Labutti K."/>
            <person name="Salamov A."/>
            <person name="Andreopoulos B."/>
            <person name="Baker S."/>
            <person name="Barry K."/>
            <person name="Bills G."/>
            <person name="Bluhm B."/>
            <person name="Cannon C."/>
            <person name="Castanera R."/>
            <person name="Culley D."/>
            <person name="Daum C."/>
            <person name="Ezra D."/>
            <person name="Gonzalez J."/>
            <person name="Henrissat B."/>
            <person name="Kuo A."/>
            <person name="Liang C."/>
            <person name="Lipzen A."/>
            <person name="Lutzoni F."/>
            <person name="Magnuson J."/>
            <person name="Mondo S."/>
            <person name="Nolan M."/>
            <person name="Ohm R."/>
            <person name="Pangilinan J."/>
            <person name="Park H.-J."/>
            <person name="Ramirez L."/>
            <person name="Alfaro M."/>
            <person name="Sun H."/>
            <person name="Tritt A."/>
            <person name="Yoshinaga Y."/>
            <person name="Zwiers L.-H."/>
            <person name="Turgeon B."/>
            <person name="Goodwin S."/>
            <person name="Spatafora J."/>
            <person name="Crous P."/>
            <person name="Grigoriev I."/>
        </authorList>
    </citation>
    <scope>NUCLEOTIDE SEQUENCE</scope>
    <source>
        <strain evidence="2">CBS 122367</strain>
    </source>
</reference>
<sequence>MRLTLFTTLSLAAATSAAVLPREDADMGSWDATYNVISAANGYKSTKLTAVYSNSQLSEPITATCSYEYNPTADPKETSSCDPESFSYSLGVENNDQVLSLTQTVELWGEQVTVFGDAPIIVSCASASGRSCSGETTVKVTKAIA</sequence>
<evidence type="ECO:0000313" key="2">
    <source>
        <dbReference type="EMBL" id="KAF2675974.1"/>
    </source>
</evidence>
<keyword evidence="3" id="KW-1185">Reference proteome</keyword>
<organism evidence="2 3">
    <name type="scientific">Lentithecium fluviatile CBS 122367</name>
    <dbReference type="NCBI Taxonomy" id="1168545"/>
    <lineage>
        <taxon>Eukaryota</taxon>
        <taxon>Fungi</taxon>
        <taxon>Dikarya</taxon>
        <taxon>Ascomycota</taxon>
        <taxon>Pezizomycotina</taxon>
        <taxon>Dothideomycetes</taxon>
        <taxon>Pleosporomycetidae</taxon>
        <taxon>Pleosporales</taxon>
        <taxon>Massarineae</taxon>
        <taxon>Lentitheciaceae</taxon>
        <taxon>Lentithecium</taxon>
    </lineage>
</organism>
<accession>A0A6G1ICN2</accession>
<evidence type="ECO:0008006" key="4">
    <source>
        <dbReference type="Google" id="ProtNLM"/>
    </source>
</evidence>
<evidence type="ECO:0000256" key="1">
    <source>
        <dbReference type="SAM" id="SignalP"/>
    </source>
</evidence>
<dbReference type="EMBL" id="MU005642">
    <property type="protein sequence ID" value="KAF2675974.1"/>
    <property type="molecule type" value="Genomic_DNA"/>
</dbReference>